<comment type="caution">
    <text evidence="2">The sequence shown here is derived from an EMBL/GenBank/DDBJ whole genome shotgun (WGS) entry which is preliminary data.</text>
</comment>
<feature type="region of interest" description="Disordered" evidence="1">
    <location>
        <begin position="22"/>
        <end position="45"/>
    </location>
</feature>
<evidence type="ECO:0000313" key="3">
    <source>
        <dbReference type="Proteomes" id="UP000438429"/>
    </source>
</evidence>
<dbReference type="EMBL" id="VEVO01000005">
    <property type="protein sequence ID" value="KAF0041640.1"/>
    <property type="molecule type" value="Genomic_DNA"/>
</dbReference>
<evidence type="ECO:0000313" key="2">
    <source>
        <dbReference type="EMBL" id="KAF0041640.1"/>
    </source>
</evidence>
<organism evidence="2 3">
    <name type="scientific">Scophthalmus maximus</name>
    <name type="common">Turbot</name>
    <name type="synonym">Psetta maxima</name>
    <dbReference type="NCBI Taxonomy" id="52904"/>
    <lineage>
        <taxon>Eukaryota</taxon>
        <taxon>Metazoa</taxon>
        <taxon>Chordata</taxon>
        <taxon>Craniata</taxon>
        <taxon>Vertebrata</taxon>
        <taxon>Euteleostomi</taxon>
        <taxon>Actinopterygii</taxon>
        <taxon>Neopterygii</taxon>
        <taxon>Teleostei</taxon>
        <taxon>Neoteleostei</taxon>
        <taxon>Acanthomorphata</taxon>
        <taxon>Carangaria</taxon>
        <taxon>Pleuronectiformes</taxon>
        <taxon>Pleuronectoidei</taxon>
        <taxon>Scophthalmidae</taxon>
        <taxon>Scophthalmus</taxon>
    </lineage>
</organism>
<feature type="region of interest" description="Disordered" evidence="1">
    <location>
        <begin position="120"/>
        <end position="142"/>
    </location>
</feature>
<gene>
    <name evidence="2" type="ORF">F2P81_005172</name>
</gene>
<sequence length="269" mass="30138">MCCDFQMLEVCKSSDTFREVTSRPHRSPSSFALCPSADEPPPTRHSDYVEDVEEGILSALRTSLWFFEEEEEESSVSGIFPSASTNVSKTNNGEKCCSRLLFLLYLILFIPARRREKEKRERRLEAAGLTRPQRDDEDDDGTQEVVCLSAAVKPSEEATRIRLHADEPTGPGSVWPMDDGRGSALRCSFPPSSLLLLHNIFHLITGDTLGRSRPISVLRRWRDGAGTLPASSSLRFAFDSETKQCKNIIMKNEQCNSIVASQTHRSLRA</sequence>
<name>A0A6A4TCV2_SCOMX</name>
<reference evidence="2 3" key="1">
    <citation type="submission" date="2019-06" db="EMBL/GenBank/DDBJ databases">
        <title>Draft genomes of female and male turbot (Scophthalmus maximus).</title>
        <authorList>
            <person name="Xu H."/>
            <person name="Xu X.-W."/>
            <person name="Shao C."/>
            <person name="Chen S."/>
        </authorList>
    </citation>
    <scope>NUCLEOTIDE SEQUENCE [LARGE SCALE GENOMIC DNA]</scope>
    <source>
        <strain evidence="2">Ysfricsl-2016a</strain>
        <tissue evidence="2">Blood</tissue>
    </source>
</reference>
<proteinExistence type="predicted"/>
<dbReference type="AlphaFoldDB" id="A0A6A4TCV2"/>
<dbReference type="Proteomes" id="UP000438429">
    <property type="component" value="Unassembled WGS sequence"/>
</dbReference>
<protein>
    <submittedName>
        <fullName evidence="2">Uncharacterized protein</fullName>
    </submittedName>
</protein>
<accession>A0A6A4TCV2</accession>
<evidence type="ECO:0000256" key="1">
    <source>
        <dbReference type="SAM" id="MobiDB-lite"/>
    </source>
</evidence>